<dbReference type="Pfam" id="PF11510">
    <property type="entry name" value="FA_FANCE"/>
    <property type="match status" value="1"/>
</dbReference>
<sequence>MEQWVPLYEIFLHSPSPDGEASLWFQEQQQSPSVTSGFLSLLEAPATVLSRPIPTSPPTLRRCMWIQTLPAAVQSRILSFLAVESHRFCHRRLHSLAARFLEAAGRDGVGCTGEYFWAFAAAQHLFDVVSLRNPDVIPASTGKEMREDKGRLGKDEEFDSIPGWLSSIAATQRPLLPWLPLSSDQVRELGQGSFAEAEEKDDIEKEPLYENTTGEEAVAQSELPKSDSERLSPHLCDKASNLKSEILAAVSASDAMRIANDIQGLCFEHGGRAKNTLQVLSLVEPWELEDEMASVLLAQLSGSGSLGNPDWHSHLLCSIVLPKLLVLESPASRALLSATIDFCKQHQVAAVNALLLPLVLRREGINTALRDVLGRIIKECLHQAHVSACCQKLLRGVRLKEELICLPCHEIQISDHLVWTESLFSLFQHILNTGVQLTPDSIDHLVTSIDGMAGEFAKSLKFCNFLLCLVTKCPYVLKCHKLSLLRVVERTDTFVTRSILSKLTNQ</sequence>
<protein>
    <recommendedName>
        <fullName evidence="2">Fanconi Anaemia group E protein C-terminal domain-containing protein</fullName>
    </recommendedName>
</protein>
<gene>
    <name evidence="3" type="ORF">Taro_033227</name>
</gene>
<dbReference type="InterPro" id="IPR039685">
    <property type="entry name" value="FANCE"/>
</dbReference>
<organism evidence="3 4">
    <name type="scientific">Colocasia esculenta</name>
    <name type="common">Wild taro</name>
    <name type="synonym">Arum esculentum</name>
    <dbReference type="NCBI Taxonomy" id="4460"/>
    <lineage>
        <taxon>Eukaryota</taxon>
        <taxon>Viridiplantae</taxon>
        <taxon>Streptophyta</taxon>
        <taxon>Embryophyta</taxon>
        <taxon>Tracheophyta</taxon>
        <taxon>Spermatophyta</taxon>
        <taxon>Magnoliopsida</taxon>
        <taxon>Liliopsida</taxon>
        <taxon>Araceae</taxon>
        <taxon>Aroideae</taxon>
        <taxon>Colocasieae</taxon>
        <taxon>Colocasia</taxon>
    </lineage>
</organism>
<dbReference type="Proteomes" id="UP000652761">
    <property type="component" value="Unassembled WGS sequence"/>
</dbReference>
<dbReference type="EMBL" id="NMUH01002522">
    <property type="protein sequence ID" value="MQM00492.1"/>
    <property type="molecule type" value="Genomic_DNA"/>
</dbReference>
<evidence type="ECO:0000259" key="2">
    <source>
        <dbReference type="Pfam" id="PF11510"/>
    </source>
</evidence>
<dbReference type="GO" id="GO:0043240">
    <property type="term" value="C:Fanconi anaemia nuclear complex"/>
    <property type="evidence" value="ECO:0007669"/>
    <property type="project" value="InterPro"/>
</dbReference>
<dbReference type="GO" id="GO:0036297">
    <property type="term" value="P:interstrand cross-link repair"/>
    <property type="evidence" value="ECO:0007669"/>
    <property type="project" value="InterPro"/>
</dbReference>
<evidence type="ECO:0000256" key="1">
    <source>
        <dbReference type="SAM" id="MobiDB-lite"/>
    </source>
</evidence>
<dbReference type="Gene3D" id="1.25.40.480">
    <property type="match status" value="1"/>
</dbReference>
<evidence type="ECO:0000313" key="4">
    <source>
        <dbReference type="Proteomes" id="UP000652761"/>
    </source>
</evidence>
<dbReference type="AlphaFoldDB" id="A0A843VTC1"/>
<feature type="region of interest" description="Disordered" evidence="1">
    <location>
        <begin position="193"/>
        <end position="231"/>
    </location>
</feature>
<proteinExistence type="predicted"/>
<dbReference type="InterPro" id="IPR021025">
    <property type="entry name" value="Fanconi_anaemia_gr_E_prot_C"/>
</dbReference>
<dbReference type="PANTHER" id="PTHR32094">
    <property type="entry name" value="FANCONI ANEMIA GROUP E PROTEIN"/>
    <property type="match status" value="1"/>
</dbReference>
<feature type="domain" description="Fanconi Anaemia group E protein C-terminal" evidence="2">
    <location>
        <begin position="300"/>
        <end position="501"/>
    </location>
</feature>
<comment type="caution">
    <text evidence="3">The sequence shown here is derived from an EMBL/GenBank/DDBJ whole genome shotgun (WGS) entry which is preliminary data.</text>
</comment>
<keyword evidence="4" id="KW-1185">Reference proteome</keyword>
<accession>A0A843VTC1</accession>
<dbReference type="PANTHER" id="PTHR32094:SF5">
    <property type="entry name" value="FANCONI ANEMIA GROUP E PROTEIN"/>
    <property type="match status" value="1"/>
</dbReference>
<reference evidence="3" key="1">
    <citation type="submission" date="2017-07" db="EMBL/GenBank/DDBJ databases">
        <title>Taro Niue Genome Assembly and Annotation.</title>
        <authorList>
            <person name="Atibalentja N."/>
            <person name="Keating K."/>
            <person name="Fields C.J."/>
        </authorList>
    </citation>
    <scope>NUCLEOTIDE SEQUENCE</scope>
    <source>
        <strain evidence="3">Niue_2</strain>
        <tissue evidence="3">Leaf</tissue>
    </source>
</reference>
<name>A0A843VTC1_COLES</name>
<dbReference type="OrthoDB" id="2449818at2759"/>
<evidence type="ECO:0000313" key="3">
    <source>
        <dbReference type="EMBL" id="MQM00492.1"/>
    </source>
</evidence>